<comment type="caution">
    <text evidence="1">The sequence shown here is derived from an EMBL/GenBank/DDBJ whole genome shotgun (WGS) entry which is preliminary data.</text>
</comment>
<organism evidence="1 2">
    <name type="scientific">Eiseniibacteriota bacterium</name>
    <dbReference type="NCBI Taxonomy" id="2212470"/>
    <lineage>
        <taxon>Bacteria</taxon>
        <taxon>Candidatus Eiseniibacteriota</taxon>
    </lineage>
</organism>
<accession>A0A937X992</accession>
<proteinExistence type="predicted"/>
<sequence length="241" mass="26171">MYDTKVYVYENAVGIPIACNDDHCAWQSYLANVPVASGNTYYFVIDGYGGSCGTYDLRISEHVPCVVECPPGAMPEGEPDCYDGYDDVYNGGCNVYPIPVFQVIEPACDPIVICGTTGSYMVGTSLRRDTDWFELNVTDDAMICIGGEAEVLAVFAILDGRYDCWNTIGTYELLDPCEVASDICPWVGWQGAWWLVVAPHGFGPSFPCGSVYWLEIVGYTGGASAAGQTTWGAIKALYRGK</sequence>
<reference evidence="1" key="1">
    <citation type="submission" date="2019-03" db="EMBL/GenBank/DDBJ databases">
        <title>Lake Tanganyika Metagenome-Assembled Genomes (MAGs).</title>
        <authorList>
            <person name="Tran P."/>
        </authorList>
    </citation>
    <scope>NUCLEOTIDE SEQUENCE</scope>
    <source>
        <strain evidence="1">M_DeepCast_400m_m2_100</strain>
    </source>
</reference>
<name>A0A937X992_UNCEI</name>
<dbReference type="EMBL" id="VGIY01000241">
    <property type="protein sequence ID" value="MBM3318021.1"/>
    <property type="molecule type" value="Genomic_DNA"/>
</dbReference>
<dbReference type="Proteomes" id="UP000748308">
    <property type="component" value="Unassembled WGS sequence"/>
</dbReference>
<gene>
    <name evidence="1" type="ORF">FJY75_09235</name>
</gene>
<evidence type="ECO:0000313" key="2">
    <source>
        <dbReference type="Proteomes" id="UP000748308"/>
    </source>
</evidence>
<dbReference type="AlphaFoldDB" id="A0A937X992"/>
<evidence type="ECO:0000313" key="1">
    <source>
        <dbReference type="EMBL" id="MBM3318021.1"/>
    </source>
</evidence>
<protein>
    <submittedName>
        <fullName evidence="1">Uncharacterized protein</fullName>
    </submittedName>
</protein>